<reference evidence="2" key="1">
    <citation type="submission" date="2020-01" db="EMBL/GenBank/DDBJ databases">
        <authorList>
            <consortium name="DOE Joint Genome Institute"/>
            <person name="Haridas S."/>
            <person name="Albert R."/>
            <person name="Binder M."/>
            <person name="Bloem J."/>
            <person name="Labutti K."/>
            <person name="Salamov A."/>
            <person name="Andreopoulos B."/>
            <person name="Baker S.E."/>
            <person name="Barry K."/>
            <person name="Bills G."/>
            <person name="Bluhm B.H."/>
            <person name="Cannon C."/>
            <person name="Castanera R."/>
            <person name="Culley D.E."/>
            <person name="Daum C."/>
            <person name="Ezra D."/>
            <person name="Gonzalez J.B."/>
            <person name="Henrissat B."/>
            <person name="Kuo A."/>
            <person name="Liang C."/>
            <person name="Lipzen A."/>
            <person name="Lutzoni F."/>
            <person name="Magnuson J."/>
            <person name="Mondo S."/>
            <person name="Nolan M."/>
            <person name="Ohm R."/>
            <person name="Pangilinan J."/>
            <person name="Park H.-J."/>
            <person name="Ramirez L."/>
            <person name="Alfaro M."/>
            <person name="Sun H."/>
            <person name="Tritt A."/>
            <person name="Yoshinaga Y."/>
            <person name="Zwiers L.-H."/>
            <person name="Turgeon B.G."/>
            <person name="Goodwin S.B."/>
            <person name="Spatafora J.W."/>
            <person name="Crous P.W."/>
            <person name="Grigoriev I.V."/>
        </authorList>
    </citation>
    <scope>NUCLEOTIDE SEQUENCE</scope>
    <source>
        <strain evidence="2">CBS 342.82</strain>
    </source>
</reference>
<dbReference type="OrthoDB" id="10009520at2759"/>
<evidence type="ECO:0000313" key="1">
    <source>
        <dbReference type="Proteomes" id="UP000504637"/>
    </source>
</evidence>
<sequence length="166" mass="18623">DALVILSLQLEDLESVSKKDKGKYASGNLPDQVVAVDEYRAEIDRHRQFLEDLQLAKSIAQAVYTDATLLNELAAQDIQAYEDRNYALQISSEDAEFQDPPGQDRYETESIKDWVSIVTDSFQACSLADIESTDNENDKAGPSTTYAERQAKILDKLSEQFMCNTC</sequence>
<feature type="non-terminal residue" evidence="2">
    <location>
        <position position="1"/>
    </location>
</feature>
<dbReference type="Proteomes" id="UP000504637">
    <property type="component" value="Unplaced"/>
</dbReference>
<feature type="non-terminal residue" evidence="2">
    <location>
        <position position="166"/>
    </location>
</feature>
<gene>
    <name evidence="2" type="ORF">K489DRAFT_300357</name>
</gene>
<dbReference type="GeneID" id="54358201"/>
<keyword evidence="1" id="KW-1185">Reference proteome</keyword>
<organism evidence="2">
    <name type="scientific">Dissoconium aciculare CBS 342.82</name>
    <dbReference type="NCBI Taxonomy" id="1314786"/>
    <lineage>
        <taxon>Eukaryota</taxon>
        <taxon>Fungi</taxon>
        <taxon>Dikarya</taxon>
        <taxon>Ascomycota</taxon>
        <taxon>Pezizomycotina</taxon>
        <taxon>Dothideomycetes</taxon>
        <taxon>Dothideomycetidae</taxon>
        <taxon>Mycosphaerellales</taxon>
        <taxon>Dissoconiaceae</taxon>
        <taxon>Dissoconium</taxon>
    </lineage>
</organism>
<evidence type="ECO:0000313" key="2">
    <source>
        <dbReference type="RefSeq" id="XP_033457729.1"/>
    </source>
</evidence>
<name>A0A6J3LYH0_9PEZI</name>
<dbReference type="RefSeq" id="XP_033457729.1">
    <property type="nucleotide sequence ID" value="XM_033600401.1"/>
</dbReference>
<reference evidence="2" key="2">
    <citation type="submission" date="2020-04" db="EMBL/GenBank/DDBJ databases">
        <authorList>
            <consortium name="NCBI Genome Project"/>
        </authorList>
    </citation>
    <scope>NUCLEOTIDE SEQUENCE</scope>
    <source>
        <strain evidence="2">CBS 342.82</strain>
    </source>
</reference>
<protein>
    <submittedName>
        <fullName evidence="2">Uncharacterized protein</fullName>
    </submittedName>
</protein>
<proteinExistence type="predicted"/>
<reference evidence="2" key="3">
    <citation type="submission" date="2025-08" db="UniProtKB">
        <authorList>
            <consortium name="RefSeq"/>
        </authorList>
    </citation>
    <scope>IDENTIFICATION</scope>
    <source>
        <strain evidence="2">CBS 342.82</strain>
    </source>
</reference>
<accession>A0A6J3LYH0</accession>
<dbReference type="AlphaFoldDB" id="A0A6J3LYH0"/>